<accession>A0AAV4SHW1</accession>
<comment type="caution">
    <text evidence="1">The sequence shown here is derived from an EMBL/GenBank/DDBJ whole genome shotgun (WGS) entry which is preliminary data.</text>
</comment>
<name>A0AAV4SHW1_CAEEX</name>
<dbReference type="Proteomes" id="UP001054945">
    <property type="component" value="Unassembled WGS sequence"/>
</dbReference>
<sequence>MLDYDVLLSSWESKICQCIVLPSWPEKCFDRSTQETTNGKNCQIYFNSNSHLKKERFRIRNPTTTRFQNSYNPTAFVYCFDMLDYDVVLSSRESKICQCIVLPSWPEKCFDRSTQRDDKWKELSNM</sequence>
<keyword evidence="2" id="KW-1185">Reference proteome</keyword>
<evidence type="ECO:0000313" key="1">
    <source>
        <dbReference type="EMBL" id="GIY32776.1"/>
    </source>
</evidence>
<protein>
    <submittedName>
        <fullName evidence="1">Uncharacterized protein</fullName>
    </submittedName>
</protein>
<organism evidence="1 2">
    <name type="scientific">Caerostris extrusa</name>
    <name type="common">Bark spider</name>
    <name type="synonym">Caerostris bankana</name>
    <dbReference type="NCBI Taxonomy" id="172846"/>
    <lineage>
        <taxon>Eukaryota</taxon>
        <taxon>Metazoa</taxon>
        <taxon>Ecdysozoa</taxon>
        <taxon>Arthropoda</taxon>
        <taxon>Chelicerata</taxon>
        <taxon>Arachnida</taxon>
        <taxon>Araneae</taxon>
        <taxon>Araneomorphae</taxon>
        <taxon>Entelegynae</taxon>
        <taxon>Araneoidea</taxon>
        <taxon>Araneidae</taxon>
        <taxon>Caerostris</taxon>
    </lineage>
</organism>
<reference evidence="1 2" key="1">
    <citation type="submission" date="2021-06" db="EMBL/GenBank/DDBJ databases">
        <title>Caerostris extrusa draft genome.</title>
        <authorList>
            <person name="Kono N."/>
            <person name="Arakawa K."/>
        </authorList>
    </citation>
    <scope>NUCLEOTIDE SEQUENCE [LARGE SCALE GENOMIC DNA]</scope>
</reference>
<gene>
    <name evidence="1" type="ORF">CEXT_663151</name>
</gene>
<proteinExistence type="predicted"/>
<dbReference type="EMBL" id="BPLR01009542">
    <property type="protein sequence ID" value="GIY32776.1"/>
    <property type="molecule type" value="Genomic_DNA"/>
</dbReference>
<dbReference type="AlphaFoldDB" id="A0AAV4SHW1"/>
<evidence type="ECO:0000313" key="2">
    <source>
        <dbReference type="Proteomes" id="UP001054945"/>
    </source>
</evidence>